<comment type="caution">
    <text evidence="6">The sequence shown here is derived from an EMBL/GenBank/DDBJ whole genome shotgun (WGS) entry which is preliminary data.</text>
</comment>
<dbReference type="InterPro" id="IPR036390">
    <property type="entry name" value="WH_DNA-bd_sf"/>
</dbReference>
<dbReference type="PROSITE" id="PS50931">
    <property type="entry name" value="HTH_LYSR"/>
    <property type="match status" value="1"/>
</dbReference>
<comment type="similarity">
    <text evidence="1">Belongs to the LysR transcriptional regulatory family.</text>
</comment>
<protein>
    <submittedName>
        <fullName evidence="6">LysR family transcriptional regulator</fullName>
    </submittedName>
</protein>
<accession>A0A4U1BS77</accession>
<evidence type="ECO:0000313" key="6">
    <source>
        <dbReference type="EMBL" id="TKB58483.1"/>
    </source>
</evidence>
<keyword evidence="7" id="KW-1185">Reference proteome</keyword>
<dbReference type="InterPro" id="IPR036388">
    <property type="entry name" value="WH-like_DNA-bd_sf"/>
</dbReference>
<dbReference type="CDD" id="cd05466">
    <property type="entry name" value="PBP2_LTTR_substrate"/>
    <property type="match status" value="1"/>
</dbReference>
<sequence>MKLQIEAIRAFVITAEAGSFTAAGKRLKKTQAAISQQIQNLEIDLGFELFCRSGKLPKLTPRGQRLLKEAKLMLAQVEQFSHQAQTLDNQPEPKLRIGIDPLVFKPEMVGIFSEFSSHFPEVELTIAQQASPSLFALLEAGQIDGMLGINSGNNSAQMSSLDVFEVDCRWLASPQLLQHLPKPINYTSLNHSRIVMPSNLPSGSIESLTQHLAVWQVEDLNTLLQFARGGIGVCCLPEFVVQYDIEKGRLVPIQFEFDRVSHFSWRASMFWQPGYQFHDASSWLFKRITQLSPTSQLAIA</sequence>
<name>A0A4U1BS77_9GAMM</name>
<evidence type="ECO:0000256" key="4">
    <source>
        <dbReference type="ARBA" id="ARBA00023163"/>
    </source>
</evidence>
<dbReference type="Proteomes" id="UP000305675">
    <property type="component" value="Unassembled WGS sequence"/>
</dbReference>
<dbReference type="GO" id="GO:0003700">
    <property type="term" value="F:DNA-binding transcription factor activity"/>
    <property type="evidence" value="ECO:0007669"/>
    <property type="project" value="InterPro"/>
</dbReference>
<dbReference type="InterPro" id="IPR005119">
    <property type="entry name" value="LysR_subst-bd"/>
</dbReference>
<evidence type="ECO:0000256" key="1">
    <source>
        <dbReference type="ARBA" id="ARBA00009437"/>
    </source>
</evidence>
<reference evidence="6 7" key="1">
    <citation type="submission" date="2019-04" db="EMBL/GenBank/DDBJ databases">
        <authorList>
            <person name="Hwang J.C."/>
        </authorList>
    </citation>
    <scope>NUCLEOTIDE SEQUENCE [LARGE SCALE GENOMIC DNA]</scope>
    <source>
        <strain evidence="6 7">IMCC35002</strain>
    </source>
</reference>
<keyword evidence="4" id="KW-0804">Transcription</keyword>
<evidence type="ECO:0000313" key="7">
    <source>
        <dbReference type="Proteomes" id="UP000305675"/>
    </source>
</evidence>
<dbReference type="EMBL" id="SWCJ01000001">
    <property type="protein sequence ID" value="TKB58483.1"/>
    <property type="molecule type" value="Genomic_DNA"/>
</dbReference>
<dbReference type="OrthoDB" id="3252676at2"/>
<proteinExistence type="inferred from homology"/>
<dbReference type="FunFam" id="1.10.10.10:FF:000001">
    <property type="entry name" value="LysR family transcriptional regulator"/>
    <property type="match status" value="1"/>
</dbReference>
<dbReference type="InterPro" id="IPR000847">
    <property type="entry name" value="LysR_HTH_N"/>
</dbReference>
<dbReference type="PANTHER" id="PTHR30126:SF40">
    <property type="entry name" value="HTH-TYPE TRANSCRIPTIONAL REGULATOR GLTR"/>
    <property type="match status" value="1"/>
</dbReference>
<dbReference type="GO" id="GO:0000976">
    <property type="term" value="F:transcription cis-regulatory region binding"/>
    <property type="evidence" value="ECO:0007669"/>
    <property type="project" value="TreeGrafter"/>
</dbReference>
<evidence type="ECO:0000256" key="3">
    <source>
        <dbReference type="ARBA" id="ARBA00023125"/>
    </source>
</evidence>
<gene>
    <name evidence="6" type="ORF">FCL42_01685</name>
</gene>
<dbReference type="Pfam" id="PF00126">
    <property type="entry name" value="HTH_1"/>
    <property type="match status" value="1"/>
</dbReference>
<dbReference type="PANTHER" id="PTHR30126">
    <property type="entry name" value="HTH-TYPE TRANSCRIPTIONAL REGULATOR"/>
    <property type="match status" value="1"/>
</dbReference>
<dbReference type="Gene3D" id="1.10.10.10">
    <property type="entry name" value="Winged helix-like DNA-binding domain superfamily/Winged helix DNA-binding domain"/>
    <property type="match status" value="1"/>
</dbReference>
<dbReference type="PRINTS" id="PR00039">
    <property type="entry name" value="HTHLYSR"/>
</dbReference>
<evidence type="ECO:0000256" key="2">
    <source>
        <dbReference type="ARBA" id="ARBA00023015"/>
    </source>
</evidence>
<keyword evidence="3" id="KW-0238">DNA-binding</keyword>
<dbReference type="AlphaFoldDB" id="A0A4U1BS77"/>
<feature type="domain" description="HTH lysR-type" evidence="5">
    <location>
        <begin position="1"/>
        <end position="60"/>
    </location>
</feature>
<dbReference type="SUPFAM" id="SSF53850">
    <property type="entry name" value="Periplasmic binding protein-like II"/>
    <property type="match status" value="1"/>
</dbReference>
<dbReference type="Gene3D" id="3.40.190.290">
    <property type="match status" value="1"/>
</dbReference>
<dbReference type="Pfam" id="PF03466">
    <property type="entry name" value="LysR_substrate"/>
    <property type="match status" value="1"/>
</dbReference>
<keyword evidence="2" id="KW-0805">Transcription regulation</keyword>
<evidence type="ECO:0000259" key="5">
    <source>
        <dbReference type="PROSITE" id="PS50931"/>
    </source>
</evidence>
<dbReference type="SUPFAM" id="SSF46785">
    <property type="entry name" value="Winged helix' DNA-binding domain"/>
    <property type="match status" value="1"/>
</dbReference>
<dbReference type="RefSeq" id="WP_136861631.1">
    <property type="nucleotide sequence ID" value="NZ_SWCJ01000001.1"/>
</dbReference>
<organism evidence="6 7">
    <name type="scientific">Ferrimonas aestuarii</name>
    <dbReference type="NCBI Taxonomy" id="2569539"/>
    <lineage>
        <taxon>Bacteria</taxon>
        <taxon>Pseudomonadati</taxon>
        <taxon>Pseudomonadota</taxon>
        <taxon>Gammaproteobacteria</taxon>
        <taxon>Alteromonadales</taxon>
        <taxon>Ferrimonadaceae</taxon>
        <taxon>Ferrimonas</taxon>
    </lineage>
</organism>